<sequence length="1975" mass="190071">MESCSGVVGGGGGARNARVSGGGGGGSFSSVRSDAELLALGGGRASLASTPMPGRGFVTLHGNPVFAVQHRSSAGVVGEGPIAEEDDDYEDGAQPLEEAESLELIGTTASSRLAVAVAAAAAAARSREEGAALAAPAATPRKAAPPGVPQAALQHIRHLDNPISISLAAIVALRERQVGAVPTYVRGSRHSSGGTLHSGGTLASEASPARHGGQSAMSGLDTPLQAFAAGLSPLAASSSRRSAHGIRTVAVAGGAAATPALAALPHPVDPAALAAAVASSGSGMVSGNPSRAGPPALSGSASGGVQYVLYDGPQATAAAGGSRPPPGLMASASIRRRASSGGIAVSLRAAAEAAISQLQAMNASSTSQSRRVLRKSTSSRGRRNYGGGTSAGSSADTAGSLAAAALAFYSAAGLGAAATPGAHRSSSMVRRTPGGMEVSGSGAAPEALVFRNLSPPLDRMLPTPRRYGGAGPSSAGRNQGALAAAADGSAGCGGAAAAAGFFGAAHLRRSAPGVPQSFLPPYGPLILGSGASPHANGNGSVPGAPTFDAPAARGHALRASTGSSPARAPTGSLHPPLLAVAPGDVPPIYAIHALVADAGGGGGAQALAQHHSRRSSAASPPGPNSQASPGHVSPALAGLPPAPPQPPQLHTTSHHSAGSSAAYARQPTPESCGGAASMTPSPSPHGPAVSAPGLFPRGQRSPYGAATVGGGPVSTGSQGLRSMIRSSMPQLAGAAGPGAEAAGSAAPSGPTGGGGAAGGAGRLRSSYQSLPDDVLVAAQVAARELAGPPGTSAAAAATAAAGGGPASGGFPTHGSTGPPPSSRGGRWRSPRTPTHGEEGAPLDKQSHPGDAAAAAAGGGGPGGGGRTESGAPFGGRTESGAPRGVGGDKEKDKDKDKENRPEVMAECYKITQQPADGMGGGANAVAQSITMIKYTNLKQELERAEEGEGEDMPVPTNMLLVPTVSVEVAIWSLGAFRLKGVTEPIKIVQVLPSSLEGRLSLLNKAGLNRGKARCIERRVSCLEVLQLQLPDVSRLTCVLASAGTPGDGASDDGGAQHDMYGRGTSMEMYGDGGGFGGGADAEGGAGGGMASGSLAQLGGGGGAGPSVSGSGAGPSTSSGGAAGRSSLGLGQATSPAEMAARGLAGIRGMPIRELESSDAGLPPISEVVTPASSPTLRSRDRLPGGSVHGSLSGALAEPREGGEHSGSGALSRRRAFVPPRPVTIPEAPSSPPRARPAHGPPPLPVDVPVLPAGWRASDSAVVASHGAAGLGLSLGGGGSGSGRQAAGGVPVHMRASEGSGGGGGGGGLAGALSAMGRAGGSVGGRYGRPPYRTQLSAESLGGGGDGDRVSARSGGGVMSSADGFGGGSHVAAASNARLSTGLLPSSLSYMAMRTSSRDAPAATLAAMLSAGMDVRSPGDSPHSTLRSNSRSGGLSGTLLGSGGDLALGAAVAAAAAAAAAAAGGSAASTAHGGLPQQMALALPDLASAAAAAGASASAAAAALTSTHGSGLLLPERSSAGTTTYGQAHSPLVIDRSSSGFNHFYSSSHTPGPALTDRSSSGRYPSGHYQAPHFTPSDRTSSGLQRSGHHTPLPLTDRSSSSRRISSAQLPPPSEASPPLASHASAGTAATATRLQASSPSGGTDGPRSNDRDALPMAAADGGAGGPGGATRTAAASLSPPVGSSVEWAAGGVWAPGPSRFVRATQQQHLPTVYDNASLPYGSGSDSDYEDDSGDAGGGGGGDSVMLRTGESSASAMATAAAAESSEPRPAHLPPELQQSLQRTPSDGRQRQEEQGAARGAALARHASGSAREPMRIPNATHLPTRTSTWSAGGAMPFAAAGGGGVGGSAGVAAAIAAAAAAAASAAAAARANDSGGAGSFATSPDSGAAATPDVSRIPTFGSLGPTAYNASGGASAGPLDFASLYDVTLSMRSSLAGSATIGGSIGGGAGSLPGGRTSNAGAGGGGGGRACAASA</sequence>
<feature type="compositionally biased region" description="Pro residues" evidence="1">
    <location>
        <begin position="1218"/>
        <end position="1241"/>
    </location>
</feature>
<feature type="compositionally biased region" description="Polar residues" evidence="1">
    <location>
        <begin position="714"/>
        <end position="729"/>
    </location>
</feature>
<comment type="caution">
    <text evidence="2">The sequence shown here is derived from an EMBL/GenBank/DDBJ whole genome shotgun (WGS) entry which is preliminary data.</text>
</comment>
<feature type="compositionally biased region" description="Low complexity" evidence="1">
    <location>
        <begin position="648"/>
        <end position="664"/>
    </location>
</feature>
<feature type="compositionally biased region" description="Low complexity" evidence="1">
    <location>
        <begin position="190"/>
        <end position="202"/>
    </location>
</feature>
<evidence type="ECO:0000313" key="2">
    <source>
        <dbReference type="EMBL" id="KXZ45231.1"/>
    </source>
</evidence>
<feature type="compositionally biased region" description="Low complexity" evidence="1">
    <location>
        <begin position="1616"/>
        <end position="1632"/>
    </location>
</feature>
<proteinExistence type="predicted"/>
<feature type="region of interest" description="Disordered" evidence="1">
    <location>
        <begin position="1043"/>
        <end position="1062"/>
    </location>
</feature>
<feature type="region of interest" description="Disordered" evidence="1">
    <location>
        <begin position="1"/>
        <end position="26"/>
    </location>
</feature>
<reference evidence="3" key="1">
    <citation type="journal article" date="2016" name="Nat. Commun.">
        <title>The Gonium pectorale genome demonstrates co-option of cell cycle regulation during the evolution of multicellularity.</title>
        <authorList>
            <person name="Hanschen E.R."/>
            <person name="Marriage T.N."/>
            <person name="Ferris P.J."/>
            <person name="Hamaji T."/>
            <person name="Toyoda A."/>
            <person name="Fujiyama A."/>
            <person name="Neme R."/>
            <person name="Noguchi H."/>
            <person name="Minakuchi Y."/>
            <person name="Suzuki M."/>
            <person name="Kawai-Toyooka H."/>
            <person name="Smith D.R."/>
            <person name="Sparks H."/>
            <person name="Anderson J."/>
            <person name="Bakaric R."/>
            <person name="Luria V."/>
            <person name="Karger A."/>
            <person name="Kirschner M.W."/>
            <person name="Durand P.M."/>
            <person name="Michod R.E."/>
            <person name="Nozaki H."/>
            <person name="Olson B.J."/>
        </authorList>
    </citation>
    <scope>NUCLEOTIDE SEQUENCE [LARGE SCALE GENOMIC DNA]</scope>
    <source>
        <strain evidence="3">NIES-2863</strain>
    </source>
</reference>
<feature type="region of interest" description="Disordered" evidence="1">
    <location>
        <begin position="796"/>
        <end position="901"/>
    </location>
</feature>
<keyword evidence="3" id="KW-1185">Reference proteome</keyword>
<feature type="compositionally biased region" description="Gly residues" evidence="1">
    <location>
        <begin position="856"/>
        <end position="867"/>
    </location>
</feature>
<dbReference type="OrthoDB" id="10688926at2759"/>
<feature type="compositionally biased region" description="Polar residues" evidence="1">
    <location>
        <begin position="361"/>
        <end position="379"/>
    </location>
</feature>
<evidence type="ECO:0000256" key="1">
    <source>
        <dbReference type="SAM" id="MobiDB-lite"/>
    </source>
</evidence>
<feature type="compositionally biased region" description="Low complexity" evidence="1">
    <location>
        <begin position="732"/>
        <end position="749"/>
    </location>
</feature>
<feature type="compositionally biased region" description="Low complexity" evidence="1">
    <location>
        <begin position="1796"/>
        <end position="1811"/>
    </location>
</feature>
<feature type="compositionally biased region" description="Low complexity" evidence="1">
    <location>
        <begin position="1750"/>
        <end position="1764"/>
    </location>
</feature>
<name>A0A150G5X7_GONPE</name>
<feature type="region of interest" description="Disordered" evidence="1">
    <location>
        <begin position="1712"/>
        <end position="1827"/>
    </location>
</feature>
<feature type="compositionally biased region" description="Gly residues" evidence="1">
    <location>
        <begin position="750"/>
        <end position="760"/>
    </location>
</feature>
<feature type="compositionally biased region" description="Low complexity" evidence="1">
    <location>
        <begin position="1105"/>
        <end position="1132"/>
    </location>
</feature>
<feature type="region of interest" description="Disordered" evidence="1">
    <location>
        <begin position="361"/>
        <end position="395"/>
    </location>
</feature>
<feature type="compositionally biased region" description="Gly residues" evidence="1">
    <location>
        <begin position="7"/>
        <end position="26"/>
    </location>
</feature>
<evidence type="ECO:0000313" key="3">
    <source>
        <dbReference type="Proteomes" id="UP000075714"/>
    </source>
</evidence>
<feature type="region of interest" description="Disordered" evidence="1">
    <location>
        <begin position="601"/>
        <end position="760"/>
    </location>
</feature>
<gene>
    <name evidence="2" type="ORF">GPECTOR_57g521</name>
</gene>
<feature type="region of interest" description="Disordered" evidence="1">
    <location>
        <begin position="1323"/>
        <end position="1355"/>
    </location>
</feature>
<feature type="compositionally biased region" description="Basic and acidic residues" evidence="1">
    <location>
        <begin position="1785"/>
        <end position="1795"/>
    </location>
</feature>
<feature type="compositionally biased region" description="Basic and acidic residues" evidence="1">
    <location>
        <begin position="886"/>
        <end position="901"/>
    </location>
</feature>
<protein>
    <submittedName>
        <fullName evidence="2">Uncharacterized protein</fullName>
    </submittedName>
</protein>
<accession>A0A150G5X7</accession>
<feature type="compositionally biased region" description="Low complexity" evidence="1">
    <location>
        <begin position="605"/>
        <end position="639"/>
    </location>
</feature>
<feature type="region of interest" description="Disordered" evidence="1">
    <location>
        <begin position="1156"/>
        <end position="1241"/>
    </location>
</feature>
<feature type="region of interest" description="Disordered" evidence="1">
    <location>
        <begin position="1412"/>
        <end position="1431"/>
    </location>
</feature>
<feature type="region of interest" description="Disordered" evidence="1">
    <location>
        <begin position="419"/>
        <end position="441"/>
    </location>
</feature>
<dbReference type="EMBL" id="LSYV01000058">
    <property type="protein sequence ID" value="KXZ45231.1"/>
    <property type="molecule type" value="Genomic_DNA"/>
</dbReference>
<feature type="compositionally biased region" description="Polar residues" evidence="1">
    <location>
        <begin position="1421"/>
        <end position="1430"/>
    </location>
</feature>
<feature type="region of interest" description="Disordered" evidence="1">
    <location>
        <begin position="1873"/>
        <end position="1893"/>
    </location>
</feature>
<dbReference type="STRING" id="33097.A0A150G5X7"/>
<feature type="region of interest" description="Disordered" evidence="1">
    <location>
        <begin position="1096"/>
        <end position="1134"/>
    </location>
</feature>
<organism evidence="2 3">
    <name type="scientific">Gonium pectorale</name>
    <name type="common">Green alga</name>
    <dbReference type="NCBI Taxonomy" id="33097"/>
    <lineage>
        <taxon>Eukaryota</taxon>
        <taxon>Viridiplantae</taxon>
        <taxon>Chlorophyta</taxon>
        <taxon>core chlorophytes</taxon>
        <taxon>Chlorophyceae</taxon>
        <taxon>CS clade</taxon>
        <taxon>Chlamydomonadales</taxon>
        <taxon>Volvocaceae</taxon>
        <taxon>Gonium</taxon>
    </lineage>
</organism>
<feature type="compositionally biased region" description="Low complexity" evidence="1">
    <location>
        <begin position="1597"/>
        <end position="1608"/>
    </location>
</feature>
<feature type="region of interest" description="Disordered" evidence="1">
    <location>
        <begin position="1543"/>
        <end position="1681"/>
    </location>
</feature>
<feature type="region of interest" description="Disordered" evidence="1">
    <location>
        <begin position="185"/>
        <end position="216"/>
    </location>
</feature>
<dbReference type="Proteomes" id="UP000075714">
    <property type="component" value="Unassembled WGS sequence"/>
</dbReference>